<sequence>MLSLNLPKYPAKVIRKAGKPFIWDALRHKYVTLTPEEWVRQHFVNYLITEKGYPMELLANEVSISLNGTTKRCDTVVYDLYLDPLMIIEYKAPHITITKEVFYQIARYNMALHVKYLLVSNGIHHYGCEIDKKKNTYKFLSDIPSYMSLDQSDSSDLK</sequence>
<dbReference type="EMBL" id="DXEN01000012">
    <property type="protein sequence ID" value="HIX85399.1"/>
    <property type="molecule type" value="Genomic_DNA"/>
</dbReference>
<dbReference type="Proteomes" id="UP000823847">
    <property type="component" value="Unassembled WGS sequence"/>
</dbReference>
<proteinExistence type="predicted"/>
<reference evidence="2" key="1">
    <citation type="journal article" date="2021" name="PeerJ">
        <title>Extensive microbial diversity within the chicken gut microbiome revealed by metagenomics and culture.</title>
        <authorList>
            <person name="Gilroy R."/>
            <person name="Ravi A."/>
            <person name="Getino M."/>
            <person name="Pursley I."/>
            <person name="Horton D.L."/>
            <person name="Alikhan N.F."/>
            <person name="Baker D."/>
            <person name="Gharbi K."/>
            <person name="Hall N."/>
            <person name="Watson M."/>
            <person name="Adriaenssens E.M."/>
            <person name="Foster-Nyarko E."/>
            <person name="Jarju S."/>
            <person name="Secka A."/>
            <person name="Antonio M."/>
            <person name="Oren A."/>
            <person name="Chaudhuri R.R."/>
            <person name="La Ragione R."/>
            <person name="Hildebrand F."/>
            <person name="Pallen M.J."/>
        </authorList>
    </citation>
    <scope>NUCLEOTIDE SEQUENCE</scope>
    <source>
        <strain evidence="2">ChiHecec2B26-12326</strain>
    </source>
</reference>
<name>A0A9D1XST2_9BACT</name>
<gene>
    <name evidence="2" type="ORF">H9848_02160</name>
</gene>
<comment type="caution">
    <text evidence="2">The sequence shown here is derived from an EMBL/GenBank/DDBJ whole genome shotgun (WGS) entry which is preliminary data.</text>
</comment>
<dbReference type="AlphaFoldDB" id="A0A9D1XST2"/>
<feature type="domain" description="Type I restriction enzyme R protein N-terminal" evidence="1">
    <location>
        <begin position="35"/>
        <end position="144"/>
    </location>
</feature>
<accession>A0A9D1XST2</accession>
<evidence type="ECO:0000259" key="1">
    <source>
        <dbReference type="Pfam" id="PF13588"/>
    </source>
</evidence>
<protein>
    <submittedName>
        <fullName evidence="2">Type I restriction enzyme HsdR N-terminal domain-containing protein</fullName>
    </submittedName>
</protein>
<evidence type="ECO:0000313" key="3">
    <source>
        <dbReference type="Proteomes" id="UP000823847"/>
    </source>
</evidence>
<reference evidence="2" key="2">
    <citation type="submission" date="2021-04" db="EMBL/GenBank/DDBJ databases">
        <authorList>
            <person name="Gilroy R."/>
        </authorList>
    </citation>
    <scope>NUCLEOTIDE SEQUENCE</scope>
    <source>
        <strain evidence="2">ChiHecec2B26-12326</strain>
    </source>
</reference>
<evidence type="ECO:0000313" key="2">
    <source>
        <dbReference type="EMBL" id="HIX85399.1"/>
    </source>
</evidence>
<dbReference type="InterPro" id="IPR029464">
    <property type="entry name" value="HSDR_N"/>
</dbReference>
<dbReference type="Pfam" id="PF13588">
    <property type="entry name" value="HSDR_N_2"/>
    <property type="match status" value="1"/>
</dbReference>
<organism evidence="2 3">
    <name type="scientific">Candidatus Parabacteroides intestinigallinarum</name>
    <dbReference type="NCBI Taxonomy" id="2838722"/>
    <lineage>
        <taxon>Bacteria</taxon>
        <taxon>Pseudomonadati</taxon>
        <taxon>Bacteroidota</taxon>
        <taxon>Bacteroidia</taxon>
        <taxon>Bacteroidales</taxon>
        <taxon>Tannerellaceae</taxon>
        <taxon>Parabacteroides</taxon>
    </lineage>
</organism>